<comment type="caution">
    <text evidence="3">The sequence shown here is derived from an EMBL/GenBank/DDBJ whole genome shotgun (WGS) entry which is preliminary data.</text>
</comment>
<dbReference type="Proteomes" id="UP000587396">
    <property type="component" value="Unassembled WGS sequence"/>
</dbReference>
<keyword evidence="4" id="KW-1185">Reference proteome</keyword>
<feature type="domain" description="AAA" evidence="1">
    <location>
        <begin position="20"/>
        <end position="150"/>
    </location>
</feature>
<dbReference type="Pfam" id="PF13173">
    <property type="entry name" value="AAA_14"/>
    <property type="match status" value="1"/>
</dbReference>
<dbReference type="InterPro" id="IPR041682">
    <property type="entry name" value="AAA_14"/>
</dbReference>
<dbReference type="Gene3D" id="1.10.10.10">
    <property type="entry name" value="Winged helix-like DNA-binding domain superfamily/Winged helix DNA-binding domain"/>
    <property type="match status" value="1"/>
</dbReference>
<evidence type="ECO:0000259" key="1">
    <source>
        <dbReference type="Pfam" id="PF13173"/>
    </source>
</evidence>
<dbReference type="PANTHER" id="PTHR33295">
    <property type="entry name" value="ATPASE"/>
    <property type="match status" value="1"/>
</dbReference>
<organism evidence="3 4">
    <name type="scientific">Gordonibacter massiliensis</name>
    <name type="common">ex Traore et al. 2017</name>
    <dbReference type="NCBI Taxonomy" id="1841863"/>
    <lineage>
        <taxon>Bacteria</taxon>
        <taxon>Bacillati</taxon>
        <taxon>Actinomycetota</taxon>
        <taxon>Coriobacteriia</taxon>
        <taxon>Eggerthellales</taxon>
        <taxon>Eggerthellaceae</taxon>
        <taxon>Gordonibacter</taxon>
    </lineage>
</organism>
<proteinExistence type="predicted"/>
<dbReference type="InterPro" id="IPR036388">
    <property type="entry name" value="WH-like_DNA-bd_sf"/>
</dbReference>
<dbReference type="PANTHER" id="PTHR33295:SF20">
    <property type="entry name" value="ATPASE"/>
    <property type="match status" value="1"/>
</dbReference>
<dbReference type="SUPFAM" id="SSF52540">
    <property type="entry name" value="P-loop containing nucleoside triphosphate hydrolases"/>
    <property type="match status" value="1"/>
</dbReference>
<gene>
    <name evidence="3" type="ORF">H7313_04530</name>
</gene>
<evidence type="ECO:0000313" key="3">
    <source>
        <dbReference type="EMBL" id="MBC2888614.1"/>
    </source>
</evidence>
<evidence type="ECO:0000313" key="4">
    <source>
        <dbReference type="Proteomes" id="UP000587396"/>
    </source>
</evidence>
<protein>
    <submittedName>
        <fullName evidence="3">ATP-binding protein</fullName>
    </submittedName>
</protein>
<sequence length="406" mass="46654">MIDRPRYRAAVEPYINMPLVKILAGVRRSGKSTILHMIMDGLERQGVDRARLLHYSFDSLAYADLKSAEEFYRMIAARIANVPGRAYLFLDEVQEMPEWEHVINSLMVDFDVDIYATGSNSRLLASEISTYLTGRYVSIPVYPLSFEEFLDFKRARGATVLSPREELPDFLRRGGFPVTNINDMSDDQAYRIISDIYSSVVLKDIVQKNDIRKPELLERIVRFAFDNAGKTFSAKRIADYLKSQQRELGVETVYNYLSFLEKAFLLYRCSRFDLRGKEILKTQEKFYLVDTALRPALLGSDPLSVAALLENIVYLELKRRGFDVYVGKLGTREIDFVAERQGARLYVQVAREISQTDTEQREYGNLLTLRDGYPKYVLRTDAFSEGAHEGVRSMHVADFLLADDWG</sequence>
<dbReference type="RefSeq" id="WP_185904569.1">
    <property type="nucleotide sequence ID" value="NZ_JACMSE010000002.1"/>
</dbReference>
<reference evidence="3 4" key="1">
    <citation type="submission" date="2020-08" db="EMBL/GenBank/DDBJ databases">
        <authorList>
            <person name="Liu C."/>
            <person name="Sun Q."/>
        </authorList>
    </citation>
    <scope>NUCLEOTIDE SEQUENCE [LARGE SCALE GENOMIC DNA]</scope>
    <source>
        <strain evidence="3 4">N22</strain>
    </source>
</reference>
<dbReference type="EMBL" id="JACMSE010000002">
    <property type="protein sequence ID" value="MBC2888614.1"/>
    <property type="molecule type" value="Genomic_DNA"/>
</dbReference>
<dbReference type="GO" id="GO:0005524">
    <property type="term" value="F:ATP binding"/>
    <property type="evidence" value="ECO:0007669"/>
    <property type="project" value="UniProtKB-KW"/>
</dbReference>
<keyword evidence="3" id="KW-0547">Nucleotide-binding</keyword>
<dbReference type="AlphaFoldDB" id="A0A842JAX4"/>
<accession>A0A842JAX4</accession>
<dbReference type="InterPro" id="IPR027417">
    <property type="entry name" value="P-loop_NTPase"/>
</dbReference>
<keyword evidence="3" id="KW-0067">ATP-binding</keyword>
<feature type="domain" description="DUF4143" evidence="2">
    <location>
        <begin position="203"/>
        <end position="349"/>
    </location>
</feature>
<dbReference type="Pfam" id="PF13635">
    <property type="entry name" value="DUF4143"/>
    <property type="match status" value="1"/>
</dbReference>
<name>A0A842JAX4_9ACTN</name>
<dbReference type="InterPro" id="IPR025420">
    <property type="entry name" value="DUF4143"/>
</dbReference>
<evidence type="ECO:0000259" key="2">
    <source>
        <dbReference type="Pfam" id="PF13635"/>
    </source>
</evidence>